<organism evidence="2 3">
    <name type="scientific">Plasmopara halstedii</name>
    <name type="common">Downy mildew of sunflower</name>
    <dbReference type="NCBI Taxonomy" id="4781"/>
    <lineage>
        <taxon>Eukaryota</taxon>
        <taxon>Sar</taxon>
        <taxon>Stramenopiles</taxon>
        <taxon>Oomycota</taxon>
        <taxon>Peronosporomycetes</taxon>
        <taxon>Peronosporales</taxon>
        <taxon>Peronosporaceae</taxon>
        <taxon>Plasmopara</taxon>
    </lineage>
</organism>
<dbReference type="GeneID" id="36395778"/>
<sequence length="242" mass="27729">MYGDRHHVDLTNRDDGKWLRFATEEVGEQDDTTSISSDDAWIWKASMSLARASNLTTRGGAETTVSATVAYEAFMADKDRSADVDPRDEGKDNDNQDVGENHQDMSDQADDCHDDDESSRLILDRRWIQQTKQGREANDHTENGWSQDSPDGDKAGAWSKPIATKRSVLEKVVLPEVLRKRVERDDTPSEAKKNQHGDQMKERRTSLRQRTRRPARFDDFVRRKYGVVLVDRLMPRTSSYEV</sequence>
<evidence type="ECO:0000256" key="1">
    <source>
        <dbReference type="SAM" id="MobiDB-lite"/>
    </source>
</evidence>
<feature type="compositionally biased region" description="Basic and acidic residues" evidence="1">
    <location>
        <begin position="78"/>
        <end position="105"/>
    </location>
</feature>
<feature type="region of interest" description="Disordered" evidence="1">
    <location>
        <begin position="180"/>
        <end position="215"/>
    </location>
</feature>
<protein>
    <submittedName>
        <fullName evidence="2">Uncharacterized protein</fullName>
    </submittedName>
</protein>
<feature type="region of interest" description="Disordered" evidence="1">
    <location>
        <begin position="78"/>
        <end position="117"/>
    </location>
</feature>
<reference evidence="3" key="1">
    <citation type="submission" date="2014-09" db="EMBL/GenBank/DDBJ databases">
        <authorList>
            <person name="Sharma Rahul"/>
            <person name="Thines Marco"/>
        </authorList>
    </citation>
    <scope>NUCLEOTIDE SEQUENCE [LARGE SCALE GENOMIC DNA]</scope>
</reference>
<keyword evidence="3" id="KW-1185">Reference proteome</keyword>
<accession>A0A0N7L6I3</accession>
<feature type="compositionally biased region" description="Basic and acidic residues" evidence="1">
    <location>
        <begin position="131"/>
        <end position="142"/>
    </location>
</feature>
<evidence type="ECO:0000313" key="3">
    <source>
        <dbReference type="Proteomes" id="UP000054928"/>
    </source>
</evidence>
<proteinExistence type="predicted"/>
<feature type="compositionally biased region" description="Basic and acidic residues" evidence="1">
    <location>
        <begin position="180"/>
        <end position="205"/>
    </location>
</feature>
<name>A0A0N7L6I3_PLAHL</name>
<dbReference type="Proteomes" id="UP000054928">
    <property type="component" value="Unassembled WGS sequence"/>
</dbReference>
<dbReference type="EMBL" id="CCYD01001204">
    <property type="protein sequence ID" value="CEG44355.1"/>
    <property type="molecule type" value="Genomic_DNA"/>
</dbReference>
<evidence type="ECO:0000313" key="2">
    <source>
        <dbReference type="EMBL" id="CEG44355.1"/>
    </source>
</evidence>
<dbReference type="RefSeq" id="XP_024580724.1">
    <property type="nucleotide sequence ID" value="XM_024730448.1"/>
</dbReference>
<feature type="compositionally biased region" description="Acidic residues" evidence="1">
    <location>
        <begin position="107"/>
        <end position="117"/>
    </location>
</feature>
<dbReference type="AlphaFoldDB" id="A0A0N7L6I3"/>
<feature type="region of interest" description="Disordered" evidence="1">
    <location>
        <begin position="131"/>
        <end position="164"/>
    </location>
</feature>